<dbReference type="InterPro" id="IPR000524">
    <property type="entry name" value="Tscrpt_reg_HTH_GntR"/>
</dbReference>
<keyword evidence="3" id="KW-0804">Transcription</keyword>
<comment type="caution">
    <text evidence="5">The sequence shown here is derived from an EMBL/GenBank/DDBJ whole genome shotgun (WGS) entry which is preliminary data.</text>
</comment>
<evidence type="ECO:0000256" key="3">
    <source>
        <dbReference type="ARBA" id="ARBA00023163"/>
    </source>
</evidence>
<evidence type="ECO:0000256" key="2">
    <source>
        <dbReference type="ARBA" id="ARBA00023125"/>
    </source>
</evidence>
<dbReference type="EMBL" id="JBHTLK010000041">
    <property type="protein sequence ID" value="MFD1147647.1"/>
    <property type="molecule type" value="Genomic_DNA"/>
</dbReference>
<feature type="domain" description="HTH gntR-type" evidence="4">
    <location>
        <begin position="8"/>
        <end position="76"/>
    </location>
</feature>
<keyword evidence="2" id="KW-0238">DNA-binding</keyword>
<dbReference type="Pfam" id="PF00392">
    <property type="entry name" value="GntR"/>
    <property type="match status" value="1"/>
</dbReference>
<dbReference type="PANTHER" id="PTHR44846:SF17">
    <property type="entry name" value="GNTR-FAMILY TRANSCRIPTIONAL REGULATOR"/>
    <property type="match status" value="1"/>
</dbReference>
<keyword evidence="6" id="KW-1185">Reference proteome</keyword>
<proteinExistence type="predicted"/>
<dbReference type="Proteomes" id="UP001597168">
    <property type="component" value="Unassembled WGS sequence"/>
</dbReference>
<keyword evidence="1" id="KW-0805">Transcription regulation</keyword>
<protein>
    <submittedName>
        <fullName evidence="5">GntR family transcriptional regulator</fullName>
    </submittedName>
</protein>
<dbReference type="SMART" id="SM00345">
    <property type="entry name" value="HTH_GNTR"/>
    <property type="match status" value="1"/>
</dbReference>
<dbReference type="CDD" id="cd07377">
    <property type="entry name" value="WHTH_GntR"/>
    <property type="match status" value="1"/>
</dbReference>
<evidence type="ECO:0000259" key="4">
    <source>
        <dbReference type="PROSITE" id="PS50949"/>
    </source>
</evidence>
<dbReference type="RefSeq" id="WP_380722955.1">
    <property type="nucleotide sequence ID" value="NZ_JBHTLK010000041.1"/>
</dbReference>
<dbReference type="InterPro" id="IPR050679">
    <property type="entry name" value="Bact_HTH_transcr_reg"/>
</dbReference>
<dbReference type="PROSITE" id="PS50949">
    <property type="entry name" value="HTH_GNTR"/>
    <property type="match status" value="1"/>
</dbReference>
<sequence>MPLSDEVGHPYQTLARSIIRDIDHQVLSPGDKLPSVRDLAKTAGTTIATTQRALALLASEGYVKTVPGLGSFVLERVADDFDSKPLVDQVRQLHKDLAAIRERLAALESVHAVDPSATR</sequence>
<organism evidence="5 6">
    <name type="scientific">Saccharothrix hoggarensis</name>
    <dbReference type="NCBI Taxonomy" id="913853"/>
    <lineage>
        <taxon>Bacteria</taxon>
        <taxon>Bacillati</taxon>
        <taxon>Actinomycetota</taxon>
        <taxon>Actinomycetes</taxon>
        <taxon>Pseudonocardiales</taxon>
        <taxon>Pseudonocardiaceae</taxon>
        <taxon>Saccharothrix</taxon>
    </lineage>
</organism>
<evidence type="ECO:0000256" key="1">
    <source>
        <dbReference type="ARBA" id="ARBA00023015"/>
    </source>
</evidence>
<reference evidence="6" key="1">
    <citation type="journal article" date="2019" name="Int. J. Syst. Evol. Microbiol.">
        <title>The Global Catalogue of Microorganisms (GCM) 10K type strain sequencing project: providing services to taxonomists for standard genome sequencing and annotation.</title>
        <authorList>
            <consortium name="The Broad Institute Genomics Platform"/>
            <consortium name="The Broad Institute Genome Sequencing Center for Infectious Disease"/>
            <person name="Wu L."/>
            <person name="Ma J."/>
        </authorList>
    </citation>
    <scope>NUCLEOTIDE SEQUENCE [LARGE SCALE GENOMIC DNA]</scope>
    <source>
        <strain evidence="6">CCUG 60214</strain>
    </source>
</reference>
<dbReference type="SUPFAM" id="SSF46785">
    <property type="entry name" value="Winged helix' DNA-binding domain"/>
    <property type="match status" value="1"/>
</dbReference>
<evidence type="ECO:0000313" key="5">
    <source>
        <dbReference type="EMBL" id="MFD1147647.1"/>
    </source>
</evidence>
<dbReference type="Gene3D" id="1.10.10.10">
    <property type="entry name" value="Winged helix-like DNA-binding domain superfamily/Winged helix DNA-binding domain"/>
    <property type="match status" value="1"/>
</dbReference>
<dbReference type="PANTHER" id="PTHR44846">
    <property type="entry name" value="MANNOSYL-D-GLYCERATE TRANSPORT/METABOLISM SYSTEM REPRESSOR MNGR-RELATED"/>
    <property type="match status" value="1"/>
</dbReference>
<dbReference type="InterPro" id="IPR036390">
    <property type="entry name" value="WH_DNA-bd_sf"/>
</dbReference>
<gene>
    <name evidence="5" type="ORF">ACFQ3T_10965</name>
</gene>
<accession>A0ABW3QS92</accession>
<evidence type="ECO:0000313" key="6">
    <source>
        <dbReference type="Proteomes" id="UP001597168"/>
    </source>
</evidence>
<dbReference type="InterPro" id="IPR036388">
    <property type="entry name" value="WH-like_DNA-bd_sf"/>
</dbReference>
<name>A0ABW3QS92_9PSEU</name>